<dbReference type="InterPro" id="IPR051593">
    <property type="entry name" value="Ergosterol_Biosynth_ERG27"/>
</dbReference>
<dbReference type="Proteomes" id="UP001215712">
    <property type="component" value="Unassembled WGS sequence"/>
</dbReference>
<keyword evidence="2" id="KW-0521">NADP</keyword>
<evidence type="ECO:0000256" key="2">
    <source>
        <dbReference type="ARBA" id="ARBA00022857"/>
    </source>
</evidence>
<dbReference type="PANTHER" id="PTHR43647">
    <property type="entry name" value="DEHYDROGENASE"/>
    <property type="match status" value="1"/>
</dbReference>
<proteinExistence type="inferred from homology"/>
<reference evidence="7" key="2">
    <citation type="submission" date="2023-01" db="EMBL/GenBank/DDBJ databases">
        <authorList>
            <person name="Petersen C."/>
        </authorList>
    </citation>
    <scope>NUCLEOTIDE SEQUENCE</scope>
    <source>
        <strain evidence="7">IBT 17514</strain>
    </source>
</reference>
<accession>A0AAD6MYK2</accession>
<gene>
    <name evidence="7" type="ORF">N7493_004235</name>
</gene>
<dbReference type="AlphaFoldDB" id="A0AAD6MYK2"/>
<dbReference type="EMBL" id="JAQJAN010000004">
    <property type="protein sequence ID" value="KAJ5732754.1"/>
    <property type="molecule type" value="Genomic_DNA"/>
</dbReference>
<evidence type="ECO:0000313" key="8">
    <source>
        <dbReference type="Proteomes" id="UP001215712"/>
    </source>
</evidence>
<name>A0AAD6MYK2_9EURO</name>
<dbReference type="GO" id="GO:0006696">
    <property type="term" value="P:ergosterol biosynthetic process"/>
    <property type="evidence" value="ECO:0007669"/>
    <property type="project" value="TreeGrafter"/>
</dbReference>
<comment type="similarity">
    <text evidence="6">Belongs to the short-chain dehydrogenases/reductases (SDR) family. ERG27 subfamily.</text>
</comment>
<keyword evidence="4" id="KW-0560">Oxidoreductase</keyword>
<evidence type="ECO:0000313" key="7">
    <source>
        <dbReference type="EMBL" id="KAJ5732754.1"/>
    </source>
</evidence>
<dbReference type="GO" id="GO:0005741">
    <property type="term" value="C:mitochondrial outer membrane"/>
    <property type="evidence" value="ECO:0007669"/>
    <property type="project" value="TreeGrafter"/>
</dbReference>
<dbReference type="Gene3D" id="3.40.50.720">
    <property type="entry name" value="NAD(P)-binding Rossmann-like Domain"/>
    <property type="match status" value="1"/>
</dbReference>
<keyword evidence="8" id="KW-1185">Reference proteome</keyword>
<evidence type="ECO:0000256" key="6">
    <source>
        <dbReference type="ARBA" id="ARBA00023593"/>
    </source>
</evidence>
<evidence type="ECO:0000256" key="3">
    <source>
        <dbReference type="ARBA" id="ARBA00022955"/>
    </source>
</evidence>
<dbReference type="GO" id="GO:0000253">
    <property type="term" value="F:3-beta-hydroxysteroid 3-dehydrogenase (NADP+) activity"/>
    <property type="evidence" value="ECO:0007669"/>
    <property type="project" value="TreeGrafter"/>
</dbReference>
<sequence length="432" mass="47026">MASPYNPEDTYILVTGANSGLGFSICCRLADEFLQTRSAPTKLNIIFTTRSTRKAQDTIQRLEAHLRTTTSSPTDLSRVRFIPESVDLGNLLSVRACSRRLNSTFPKLDSIILNAGIGGWSGIDWAPAVWGMVTDLVHSCTWPGFKLSPIGVLSDKQVPKGITNVEEPILGSTFCANVFGHYMLAHNVAPSLKRAQGPDGPGRIIWISSLEATLKAFDVNDIQGLRSTVPYESTKTLTDILAITADLPSTAPWVNSFLGLDGEKNSVKPSSHLAHPGICLTSIIPLPEPLIWAQGLAFYAARFLGSPWHSMTTYSGANAPVFAAISSNAELDDAEKPYRQAGGGRPKWGSGASMFGTAHVYCTEIEGWGYGGVVGTAVVEADRQRRRKRGAADLTAEQKESFEELGRQCWKQMEELRIIWDGILDEIEKAQN</sequence>
<keyword evidence="1" id="KW-0444">Lipid biosynthesis</keyword>
<evidence type="ECO:0000256" key="5">
    <source>
        <dbReference type="ARBA" id="ARBA00023098"/>
    </source>
</evidence>
<dbReference type="InterPro" id="IPR036291">
    <property type="entry name" value="NAD(P)-bd_dom_sf"/>
</dbReference>
<evidence type="ECO:0000256" key="4">
    <source>
        <dbReference type="ARBA" id="ARBA00023002"/>
    </source>
</evidence>
<organism evidence="7 8">
    <name type="scientific">Penicillium malachiteum</name>
    <dbReference type="NCBI Taxonomy" id="1324776"/>
    <lineage>
        <taxon>Eukaryota</taxon>
        <taxon>Fungi</taxon>
        <taxon>Dikarya</taxon>
        <taxon>Ascomycota</taxon>
        <taxon>Pezizomycotina</taxon>
        <taxon>Eurotiomycetes</taxon>
        <taxon>Eurotiomycetidae</taxon>
        <taxon>Eurotiales</taxon>
        <taxon>Aspergillaceae</taxon>
        <taxon>Penicillium</taxon>
    </lineage>
</organism>
<dbReference type="PANTHER" id="PTHR43647:SF1">
    <property type="entry name" value="3-KETO-STEROID REDUCTASE ERG27"/>
    <property type="match status" value="1"/>
</dbReference>
<dbReference type="GO" id="GO:0005811">
    <property type="term" value="C:lipid droplet"/>
    <property type="evidence" value="ECO:0007669"/>
    <property type="project" value="TreeGrafter"/>
</dbReference>
<keyword evidence="5" id="KW-0443">Lipid metabolism</keyword>
<protein>
    <submittedName>
        <fullName evidence="7">Uncharacterized protein</fullName>
    </submittedName>
</protein>
<dbReference type="SUPFAM" id="SSF51735">
    <property type="entry name" value="NAD(P)-binding Rossmann-fold domains"/>
    <property type="match status" value="1"/>
</dbReference>
<dbReference type="GO" id="GO:0005789">
    <property type="term" value="C:endoplasmic reticulum membrane"/>
    <property type="evidence" value="ECO:0007669"/>
    <property type="project" value="TreeGrafter"/>
</dbReference>
<keyword evidence="3" id="KW-0752">Steroid biosynthesis</keyword>
<comment type="caution">
    <text evidence="7">The sequence shown here is derived from an EMBL/GenBank/DDBJ whole genome shotgun (WGS) entry which is preliminary data.</text>
</comment>
<reference evidence="7" key="1">
    <citation type="journal article" date="2023" name="IMA Fungus">
        <title>Comparative genomic study of the Penicillium genus elucidates a diverse pangenome and 15 lateral gene transfer events.</title>
        <authorList>
            <person name="Petersen C."/>
            <person name="Sorensen T."/>
            <person name="Nielsen M.R."/>
            <person name="Sondergaard T.E."/>
            <person name="Sorensen J.L."/>
            <person name="Fitzpatrick D.A."/>
            <person name="Frisvad J.C."/>
            <person name="Nielsen K.L."/>
        </authorList>
    </citation>
    <scope>NUCLEOTIDE SEQUENCE</scope>
    <source>
        <strain evidence="7">IBT 17514</strain>
    </source>
</reference>
<evidence type="ECO:0000256" key="1">
    <source>
        <dbReference type="ARBA" id="ARBA00022516"/>
    </source>
</evidence>